<accession>A0A146L6K2</accession>
<evidence type="ECO:0000313" key="1">
    <source>
        <dbReference type="EMBL" id="JAQ03419.1"/>
    </source>
</evidence>
<organism evidence="1">
    <name type="scientific">Lygus hesperus</name>
    <name type="common">Western plant bug</name>
    <dbReference type="NCBI Taxonomy" id="30085"/>
    <lineage>
        <taxon>Eukaryota</taxon>
        <taxon>Metazoa</taxon>
        <taxon>Ecdysozoa</taxon>
        <taxon>Arthropoda</taxon>
        <taxon>Hexapoda</taxon>
        <taxon>Insecta</taxon>
        <taxon>Pterygota</taxon>
        <taxon>Neoptera</taxon>
        <taxon>Paraneoptera</taxon>
        <taxon>Hemiptera</taxon>
        <taxon>Heteroptera</taxon>
        <taxon>Panheteroptera</taxon>
        <taxon>Cimicomorpha</taxon>
        <taxon>Miridae</taxon>
        <taxon>Mirini</taxon>
        <taxon>Lygus</taxon>
    </lineage>
</organism>
<gene>
    <name evidence="1" type="ORF">g.49082</name>
</gene>
<name>A0A146L6K2_LYGHE</name>
<proteinExistence type="predicted"/>
<dbReference type="AlphaFoldDB" id="A0A146L6K2"/>
<dbReference type="EMBL" id="GDHC01015210">
    <property type="protein sequence ID" value="JAQ03419.1"/>
    <property type="molecule type" value="Transcribed_RNA"/>
</dbReference>
<feature type="non-terminal residue" evidence="1">
    <location>
        <position position="1"/>
    </location>
</feature>
<protein>
    <submittedName>
        <fullName evidence="1">Uncharacterized protein</fullName>
    </submittedName>
</protein>
<reference evidence="1" key="1">
    <citation type="journal article" date="2016" name="Gigascience">
        <title>De novo construction of an expanded transcriptome assembly for the western tarnished plant bug, Lygus hesperus.</title>
        <authorList>
            <person name="Tassone E.E."/>
            <person name="Geib S.M."/>
            <person name="Hall B."/>
            <person name="Fabrick J.A."/>
            <person name="Brent C.S."/>
            <person name="Hull J.J."/>
        </authorList>
    </citation>
    <scope>NUCLEOTIDE SEQUENCE</scope>
</reference>
<sequence>PRTNKGPEDESIYHTRPRGASICEMSRLVPSVLILVLSVVLGVSSDHNSQECYRDCSEVWTDRGINEHAQFQTLTNRSGSKVLHRFTWKWKSRTDHGMWDVFYNDLPTKGAKSGGFYYIKPIRQKSTFLNWKLYNKTLTWVSQNRKMHGENWNLTICGLGLRVYFKSNGDEWTYQIGNIKIGGGESGDTYIEDDMFTPSRKKRHYKDLIRGKREAEDMDEDKKNVWKKLKGWFKELFDQGADDARGWMTRIADWVLGLLERILS</sequence>